<reference evidence="2" key="2">
    <citation type="submission" date="2020-05" db="UniProtKB">
        <authorList>
            <consortium name="EnsemblMetazoa"/>
        </authorList>
    </citation>
    <scope>IDENTIFICATION</scope>
    <source>
        <strain evidence="2">A-37</strain>
    </source>
</reference>
<dbReference type="EMBL" id="AXCM01004151">
    <property type="status" value="NOT_ANNOTATED_CDS"/>
    <property type="molecule type" value="Genomic_DNA"/>
</dbReference>
<dbReference type="AlphaFoldDB" id="A0A182LXQ2"/>
<dbReference type="Proteomes" id="UP000075883">
    <property type="component" value="Unassembled WGS sequence"/>
</dbReference>
<sequence length="107" mass="11800">MLGASTAIPPGASKEHDPLLVTSGMNNPLQCKYEVGEPRERSVTPEYCFDTMDSHCVHCGNSTEYSVKSLRNLFLLNSTQEGPTKLKSGSTNIERLPECKCKEHAKE</sequence>
<evidence type="ECO:0000256" key="1">
    <source>
        <dbReference type="SAM" id="MobiDB-lite"/>
    </source>
</evidence>
<evidence type="ECO:0000313" key="3">
    <source>
        <dbReference type="Proteomes" id="UP000075883"/>
    </source>
</evidence>
<protein>
    <submittedName>
        <fullName evidence="2">Uncharacterized protein</fullName>
    </submittedName>
</protein>
<dbReference type="VEuPathDB" id="VectorBase:ACUA004459"/>
<organism evidence="2 3">
    <name type="scientific">Anopheles culicifacies</name>
    <dbReference type="NCBI Taxonomy" id="139723"/>
    <lineage>
        <taxon>Eukaryota</taxon>
        <taxon>Metazoa</taxon>
        <taxon>Ecdysozoa</taxon>
        <taxon>Arthropoda</taxon>
        <taxon>Hexapoda</taxon>
        <taxon>Insecta</taxon>
        <taxon>Pterygota</taxon>
        <taxon>Neoptera</taxon>
        <taxon>Endopterygota</taxon>
        <taxon>Diptera</taxon>
        <taxon>Nematocera</taxon>
        <taxon>Culicoidea</taxon>
        <taxon>Culicidae</taxon>
        <taxon>Anophelinae</taxon>
        <taxon>Anopheles</taxon>
        <taxon>culicifacies species complex</taxon>
    </lineage>
</organism>
<accession>A0A182LXQ2</accession>
<dbReference type="EnsemblMetazoa" id="ACUA004459-RA">
    <property type="protein sequence ID" value="ACUA004459-PA"/>
    <property type="gene ID" value="ACUA004459"/>
</dbReference>
<evidence type="ECO:0000313" key="2">
    <source>
        <dbReference type="EnsemblMetazoa" id="ACUA004459-PA"/>
    </source>
</evidence>
<name>A0A182LXQ2_9DIPT</name>
<proteinExistence type="predicted"/>
<keyword evidence="3" id="KW-1185">Reference proteome</keyword>
<feature type="region of interest" description="Disordered" evidence="1">
    <location>
        <begin position="1"/>
        <end position="21"/>
    </location>
</feature>
<reference evidence="3" key="1">
    <citation type="submission" date="2013-09" db="EMBL/GenBank/DDBJ databases">
        <title>The Genome Sequence of Anopheles culicifacies species A.</title>
        <authorList>
            <consortium name="The Broad Institute Genomics Platform"/>
            <person name="Neafsey D.E."/>
            <person name="Besansky N."/>
            <person name="Howell P."/>
            <person name="Walton C."/>
            <person name="Young S.K."/>
            <person name="Zeng Q."/>
            <person name="Gargeya S."/>
            <person name="Fitzgerald M."/>
            <person name="Haas B."/>
            <person name="Abouelleil A."/>
            <person name="Allen A.W."/>
            <person name="Alvarado L."/>
            <person name="Arachchi H.M."/>
            <person name="Berlin A.M."/>
            <person name="Chapman S.B."/>
            <person name="Gainer-Dewar J."/>
            <person name="Goldberg J."/>
            <person name="Griggs A."/>
            <person name="Gujja S."/>
            <person name="Hansen M."/>
            <person name="Howarth C."/>
            <person name="Imamovic A."/>
            <person name="Ireland A."/>
            <person name="Larimer J."/>
            <person name="McCowan C."/>
            <person name="Murphy C."/>
            <person name="Pearson M."/>
            <person name="Poon T.W."/>
            <person name="Priest M."/>
            <person name="Roberts A."/>
            <person name="Saif S."/>
            <person name="Shea T."/>
            <person name="Sisk P."/>
            <person name="Sykes S."/>
            <person name="Wortman J."/>
            <person name="Nusbaum C."/>
            <person name="Birren B."/>
        </authorList>
    </citation>
    <scope>NUCLEOTIDE SEQUENCE [LARGE SCALE GENOMIC DNA]</scope>
    <source>
        <strain evidence="3">A-37</strain>
    </source>
</reference>